<keyword evidence="5" id="KW-0411">Iron-sulfur</keyword>
<evidence type="ECO:0000313" key="8">
    <source>
        <dbReference type="RefSeq" id="XP_026684658.1"/>
    </source>
</evidence>
<dbReference type="GO" id="GO:0005743">
    <property type="term" value="C:mitochondrial inner membrane"/>
    <property type="evidence" value="ECO:0007669"/>
    <property type="project" value="TreeGrafter"/>
</dbReference>
<accession>A0A3Q0JCI5</accession>
<dbReference type="Pfam" id="PF21162">
    <property type="entry name" value="ETFQO_UQ-bd"/>
    <property type="match status" value="1"/>
</dbReference>
<dbReference type="Gene3D" id="3.30.9.90">
    <property type="match status" value="1"/>
</dbReference>
<name>A0A3Q0JCI5_DIACI</name>
<dbReference type="EC" id="1.5.5.1" evidence="5"/>
<dbReference type="GO" id="GO:0004174">
    <property type="term" value="F:electron-transferring-flavoprotein dehydrogenase activity"/>
    <property type="evidence" value="ECO:0007669"/>
    <property type="project" value="UniProtKB-UniRule"/>
</dbReference>
<dbReference type="GeneID" id="113470433"/>
<dbReference type="AlphaFoldDB" id="A0A3Q0JCI5"/>
<dbReference type="InterPro" id="IPR040156">
    <property type="entry name" value="ETF-QO"/>
</dbReference>
<evidence type="ECO:0000256" key="4">
    <source>
        <dbReference type="ARBA" id="ARBA00023002"/>
    </source>
</evidence>
<proteinExistence type="predicted"/>
<keyword evidence="7" id="KW-1185">Reference proteome</keyword>
<keyword evidence="4 5" id="KW-0560">Oxidoreductase</keyword>
<keyword evidence="5" id="KW-0249">Electron transport</keyword>
<keyword evidence="5" id="KW-0408">Iron</keyword>
<evidence type="ECO:0000256" key="5">
    <source>
        <dbReference type="RuleBase" id="RU366068"/>
    </source>
</evidence>
<keyword evidence="5" id="KW-0479">Metal-binding</keyword>
<comment type="catalytic activity">
    <reaction evidence="5">
        <text>a ubiquinone + reduced [electron-transfer flavoprotein] = a ubiquinol + oxidized [electron-transfer flavoprotein] + H(+)</text>
        <dbReference type="Rhea" id="RHEA:24052"/>
        <dbReference type="Rhea" id="RHEA-COMP:9565"/>
        <dbReference type="Rhea" id="RHEA-COMP:9566"/>
        <dbReference type="Rhea" id="RHEA-COMP:10685"/>
        <dbReference type="Rhea" id="RHEA-COMP:10686"/>
        <dbReference type="ChEBI" id="CHEBI:15378"/>
        <dbReference type="ChEBI" id="CHEBI:16389"/>
        <dbReference type="ChEBI" id="CHEBI:17976"/>
        <dbReference type="ChEBI" id="CHEBI:57692"/>
        <dbReference type="ChEBI" id="CHEBI:58307"/>
        <dbReference type="EC" id="1.5.5.1"/>
    </reaction>
</comment>
<comment type="function">
    <text evidence="5">Accepts electrons from ETF and reduces ubiquinone.</text>
</comment>
<comment type="cofactor">
    <cofactor evidence="1 5">
        <name>FAD</name>
        <dbReference type="ChEBI" id="CHEBI:57692"/>
    </cofactor>
</comment>
<keyword evidence="2 5" id="KW-0285">Flavoprotein</keyword>
<dbReference type="PANTHER" id="PTHR10617">
    <property type="entry name" value="ELECTRON TRANSFER FLAVOPROTEIN-UBIQUINONE OXIDOREDUCTASE"/>
    <property type="match status" value="1"/>
</dbReference>
<reference evidence="8" key="1">
    <citation type="submission" date="2025-08" db="UniProtKB">
        <authorList>
            <consortium name="RefSeq"/>
        </authorList>
    </citation>
    <scope>IDENTIFICATION</scope>
</reference>
<dbReference type="InterPro" id="IPR036188">
    <property type="entry name" value="FAD/NAD-bd_sf"/>
</dbReference>
<dbReference type="GO" id="GO:0046872">
    <property type="term" value="F:metal ion binding"/>
    <property type="evidence" value="ECO:0007669"/>
    <property type="project" value="UniProtKB-KW"/>
</dbReference>
<organism evidence="7 8">
    <name type="scientific">Diaphorina citri</name>
    <name type="common">Asian citrus psyllid</name>
    <dbReference type="NCBI Taxonomy" id="121845"/>
    <lineage>
        <taxon>Eukaryota</taxon>
        <taxon>Metazoa</taxon>
        <taxon>Ecdysozoa</taxon>
        <taxon>Arthropoda</taxon>
        <taxon>Hexapoda</taxon>
        <taxon>Insecta</taxon>
        <taxon>Pterygota</taxon>
        <taxon>Neoptera</taxon>
        <taxon>Paraneoptera</taxon>
        <taxon>Hemiptera</taxon>
        <taxon>Sternorrhyncha</taxon>
        <taxon>Psylloidea</taxon>
        <taxon>Psyllidae</taxon>
        <taxon>Diaphorininae</taxon>
        <taxon>Diaphorina</taxon>
    </lineage>
</organism>
<dbReference type="GO" id="GO:0051539">
    <property type="term" value="F:4 iron, 4 sulfur cluster binding"/>
    <property type="evidence" value="ECO:0007669"/>
    <property type="project" value="UniProtKB-UniRule"/>
</dbReference>
<evidence type="ECO:0000256" key="1">
    <source>
        <dbReference type="ARBA" id="ARBA00001974"/>
    </source>
</evidence>
<keyword evidence="5" id="KW-0830">Ubiquinone</keyword>
<evidence type="ECO:0000256" key="3">
    <source>
        <dbReference type="ARBA" id="ARBA00022827"/>
    </source>
</evidence>
<protein>
    <recommendedName>
        <fullName evidence="5">Electron transfer flavoprotein-ubiquinone oxidoreductase</fullName>
        <shortName evidence="5">ETF-QO</shortName>
        <ecNumber evidence="5">1.5.5.1</ecNumber>
    </recommendedName>
</protein>
<evidence type="ECO:0000313" key="7">
    <source>
        <dbReference type="Proteomes" id="UP000079169"/>
    </source>
</evidence>
<gene>
    <name evidence="8" type="primary">LOC113470433</name>
</gene>
<sequence>MILLPIPQDTFARGMELHAKVTIFAEGCHGHLTKSLSSRFNLRDNACPQTYGIGLKEVWEVKPELHKPGRVEHTIGWPLVSVCLCHSISRYSCLYESRVWENMNGILIVLWCVSTHSSCENISLCYSNIGKVDQRSPCYS</sequence>
<dbReference type="KEGG" id="dci:113470433"/>
<keyword evidence="3 5" id="KW-0274">FAD</keyword>
<keyword evidence="5" id="KW-0813">Transport</keyword>
<dbReference type="PaxDb" id="121845-A0A3Q0JCI5"/>
<comment type="cofactor">
    <cofactor evidence="5">
        <name>[4Fe-4S] cluster</name>
        <dbReference type="ChEBI" id="CHEBI:49883"/>
    </cofactor>
    <text evidence="5">Binds 1 [4Fe-4S] cluster.</text>
</comment>
<dbReference type="Gene3D" id="3.50.50.60">
    <property type="entry name" value="FAD/NAD(P)-binding domain"/>
    <property type="match status" value="1"/>
</dbReference>
<dbReference type="RefSeq" id="XP_026684658.1">
    <property type="nucleotide sequence ID" value="XM_026828857.1"/>
</dbReference>
<dbReference type="PANTHER" id="PTHR10617:SF107">
    <property type="entry name" value="ELECTRON TRANSFER FLAVOPROTEIN-UBIQUINONE OXIDOREDUCTASE, MITOCHONDRIAL"/>
    <property type="match status" value="1"/>
</dbReference>
<evidence type="ECO:0000256" key="2">
    <source>
        <dbReference type="ARBA" id="ARBA00022630"/>
    </source>
</evidence>
<evidence type="ECO:0000259" key="6">
    <source>
        <dbReference type="Pfam" id="PF21162"/>
    </source>
</evidence>
<dbReference type="STRING" id="121845.A0A3Q0JCI5"/>
<dbReference type="Proteomes" id="UP000079169">
    <property type="component" value="Unplaced"/>
</dbReference>
<dbReference type="InterPro" id="IPR049398">
    <property type="entry name" value="ETF-QO/FixC_UQ-bd"/>
</dbReference>
<feature type="domain" description="ETF-QO/FixC ubiquinone-binding" evidence="6">
    <location>
        <begin position="51"/>
        <end position="81"/>
    </location>
</feature>
<dbReference type="SUPFAM" id="SSF54373">
    <property type="entry name" value="FAD-linked reductases, C-terminal domain"/>
    <property type="match status" value="1"/>
</dbReference>